<dbReference type="Proteomes" id="UP000807025">
    <property type="component" value="Unassembled WGS sequence"/>
</dbReference>
<sequence>GVTTLLQGLVQGNAMFPTGAIVDQPDWATRGIMLDCGRQWHPANYPKEMCAYLSHFKASEFHSHLSDKLPGRVVGPPNLMYARFRLRSDELGFAGLFPHVDEIYSRKEFDDLQRSCASRGVTITNLLRFTILPEIEAPGHALFISRWKPQLALSTDPTLLDMKPSCVPIISYHIVWEGFLPWIHFKQVSISADEYSSALDDDYPSFVGNMSQFIRQVSGKTIRSWGTNEPSHNLVLTKNTTVQHWCSKCPPYNTFQLLQQGYQVINSVDFFLYIVLKESCSFPQKLNQTRLWRRMPLGGLGIQPSV</sequence>
<keyword evidence="7" id="KW-1185">Reference proteome</keyword>
<dbReference type="GO" id="GO:0005975">
    <property type="term" value="P:carbohydrate metabolic process"/>
    <property type="evidence" value="ECO:0007669"/>
    <property type="project" value="InterPro"/>
</dbReference>
<feature type="non-terminal residue" evidence="6">
    <location>
        <position position="1"/>
    </location>
</feature>
<feature type="domain" description="Glycoside hydrolase family 20 catalytic" evidence="5">
    <location>
        <begin position="30"/>
        <end position="154"/>
    </location>
</feature>
<proteinExistence type="inferred from homology"/>
<dbReference type="InterPro" id="IPR052764">
    <property type="entry name" value="GH20_Enzymes"/>
</dbReference>
<evidence type="ECO:0000259" key="5">
    <source>
        <dbReference type="Pfam" id="PF00728"/>
    </source>
</evidence>
<name>A0A9P6A1M6_PLEER</name>
<dbReference type="PANTHER" id="PTHR43678:SF1">
    <property type="entry name" value="BETA-N-ACETYLHEXOSAMINIDASE"/>
    <property type="match status" value="1"/>
</dbReference>
<dbReference type="SUPFAM" id="SSF51445">
    <property type="entry name" value="(Trans)glycosidases"/>
    <property type="match status" value="1"/>
</dbReference>
<evidence type="ECO:0000256" key="1">
    <source>
        <dbReference type="ARBA" id="ARBA00001231"/>
    </source>
</evidence>
<dbReference type="OrthoDB" id="428480at2759"/>
<dbReference type="InterPro" id="IPR025705">
    <property type="entry name" value="Beta_hexosaminidase_sua/sub"/>
</dbReference>
<evidence type="ECO:0000256" key="2">
    <source>
        <dbReference type="ARBA" id="ARBA00006285"/>
    </source>
</evidence>
<dbReference type="PANTHER" id="PTHR43678">
    <property type="entry name" value="PUTATIVE (AFU_ORTHOLOGUE AFUA_2G00640)-RELATED"/>
    <property type="match status" value="1"/>
</dbReference>
<comment type="similarity">
    <text evidence="2">Belongs to the glycosyl hydrolase 20 family.</text>
</comment>
<dbReference type="GO" id="GO:0004563">
    <property type="term" value="F:beta-N-acetylhexosaminidase activity"/>
    <property type="evidence" value="ECO:0007669"/>
    <property type="project" value="UniProtKB-EC"/>
</dbReference>
<protein>
    <recommendedName>
        <fullName evidence="3">beta-N-acetylhexosaminidase</fullName>
        <ecNumber evidence="3">3.2.1.52</ecNumber>
    </recommendedName>
</protein>
<dbReference type="AlphaFoldDB" id="A0A9P6A1M6"/>
<evidence type="ECO:0000256" key="3">
    <source>
        <dbReference type="ARBA" id="ARBA00012663"/>
    </source>
</evidence>
<dbReference type="InterPro" id="IPR017853">
    <property type="entry name" value="GH"/>
</dbReference>
<dbReference type="Gene3D" id="3.20.20.80">
    <property type="entry name" value="Glycosidases"/>
    <property type="match status" value="1"/>
</dbReference>
<evidence type="ECO:0000256" key="4">
    <source>
        <dbReference type="ARBA" id="ARBA00022801"/>
    </source>
</evidence>
<comment type="caution">
    <text evidence="6">The sequence shown here is derived from an EMBL/GenBank/DDBJ whole genome shotgun (WGS) entry which is preliminary data.</text>
</comment>
<comment type="catalytic activity">
    <reaction evidence="1">
        <text>Hydrolysis of terminal non-reducing N-acetyl-D-hexosamine residues in N-acetyl-beta-D-hexosaminides.</text>
        <dbReference type="EC" id="3.2.1.52"/>
    </reaction>
</comment>
<gene>
    <name evidence="6" type="ORF">BDN71DRAFT_1386623</name>
</gene>
<keyword evidence="4 6" id="KW-0378">Hydrolase</keyword>
<dbReference type="EC" id="3.2.1.52" evidence="3"/>
<dbReference type="PRINTS" id="PR00738">
    <property type="entry name" value="GLHYDRLASE20"/>
</dbReference>
<dbReference type="Pfam" id="PF00728">
    <property type="entry name" value="Glyco_hydro_20"/>
    <property type="match status" value="1"/>
</dbReference>
<dbReference type="EMBL" id="MU154540">
    <property type="protein sequence ID" value="KAF9497944.1"/>
    <property type="molecule type" value="Genomic_DNA"/>
</dbReference>
<reference evidence="6" key="1">
    <citation type="submission" date="2020-11" db="EMBL/GenBank/DDBJ databases">
        <authorList>
            <consortium name="DOE Joint Genome Institute"/>
            <person name="Ahrendt S."/>
            <person name="Riley R."/>
            <person name="Andreopoulos W."/>
            <person name="Labutti K."/>
            <person name="Pangilinan J."/>
            <person name="Ruiz-Duenas F.J."/>
            <person name="Barrasa J.M."/>
            <person name="Sanchez-Garcia M."/>
            <person name="Camarero S."/>
            <person name="Miyauchi S."/>
            <person name="Serrano A."/>
            <person name="Linde D."/>
            <person name="Babiker R."/>
            <person name="Drula E."/>
            <person name="Ayuso-Fernandez I."/>
            <person name="Pacheco R."/>
            <person name="Padilla G."/>
            <person name="Ferreira P."/>
            <person name="Barriuso J."/>
            <person name="Kellner H."/>
            <person name="Castanera R."/>
            <person name="Alfaro M."/>
            <person name="Ramirez L."/>
            <person name="Pisabarro A.G."/>
            <person name="Kuo A."/>
            <person name="Tritt A."/>
            <person name="Lipzen A."/>
            <person name="He G."/>
            <person name="Yan M."/>
            <person name="Ng V."/>
            <person name="Cullen D."/>
            <person name="Martin F."/>
            <person name="Rosso M.-N."/>
            <person name="Henrissat B."/>
            <person name="Hibbett D."/>
            <person name="Martinez A.T."/>
            <person name="Grigoriev I.V."/>
        </authorList>
    </citation>
    <scope>NUCLEOTIDE SEQUENCE</scope>
    <source>
        <strain evidence="6">ATCC 90797</strain>
    </source>
</reference>
<evidence type="ECO:0000313" key="7">
    <source>
        <dbReference type="Proteomes" id="UP000807025"/>
    </source>
</evidence>
<organism evidence="6 7">
    <name type="scientific">Pleurotus eryngii</name>
    <name type="common">Boletus of the steppes</name>
    <dbReference type="NCBI Taxonomy" id="5323"/>
    <lineage>
        <taxon>Eukaryota</taxon>
        <taxon>Fungi</taxon>
        <taxon>Dikarya</taxon>
        <taxon>Basidiomycota</taxon>
        <taxon>Agaricomycotina</taxon>
        <taxon>Agaricomycetes</taxon>
        <taxon>Agaricomycetidae</taxon>
        <taxon>Agaricales</taxon>
        <taxon>Pleurotineae</taxon>
        <taxon>Pleurotaceae</taxon>
        <taxon>Pleurotus</taxon>
    </lineage>
</organism>
<accession>A0A9P6A1M6</accession>
<dbReference type="InterPro" id="IPR015883">
    <property type="entry name" value="Glyco_hydro_20_cat"/>
</dbReference>
<evidence type="ECO:0000313" key="6">
    <source>
        <dbReference type="EMBL" id="KAF9497944.1"/>
    </source>
</evidence>